<organism evidence="1 2">
    <name type="scientific">Peronospora matthiolae</name>
    <dbReference type="NCBI Taxonomy" id="2874970"/>
    <lineage>
        <taxon>Eukaryota</taxon>
        <taxon>Sar</taxon>
        <taxon>Stramenopiles</taxon>
        <taxon>Oomycota</taxon>
        <taxon>Peronosporomycetes</taxon>
        <taxon>Peronosporales</taxon>
        <taxon>Peronosporaceae</taxon>
        <taxon>Peronospora</taxon>
    </lineage>
</organism>
<name>A0AAV1VFQ6_9STRA</name>
<protein>
    <submittedName>
        <fullName evidence="1">Uncharacterized protein</fullName>
    </submittedName>
</protein>
<dbReference type="AlphaFoldDB" id="A0AAV1VFQ6"/>
<sequence>MSRPFTLTYVHLLIRDVTFDDEEHESSAEFGLHDG</sequence>
<reference evidence="1" key="1">
    <citation type="submission" date="2024-01" db="EMBL/GenBank/DDBJ databases">
        <authorList>
            <person name="Webb A."/>
        </authorList>
    </citation>
    <scope>NUCLEOTIDE SEQUENCE</scope>
    <source>
        <strain evidence="1">Pm1</strain>
    </source>
</reference>
<comment type="caution">
    <text evidence="1">The sequence shown here is derived from an EMBL/GenBank/DDBJ whole genome shotgun (WGS) entry which is preliminary data.</text>
</comment>
<evidence type="ECO:0000313" key="2">
    <source>
        <dbReference type="Proteomes" id="UP001162060"/>
    </source>
</evidence>
<gene>
    <name evidence="1" type="ORF">PM001_LOCUS30391</name>
</gene>
<dbReference type="Proteomes" id="UP001162060">
    <property type="component" value="Unassembled WGS sequence"/>
</dbReference>
<accession>A0AAV1VFQ6</accession>
<evidence type="ECO:0000313" key="1">
    <source>
        <dbReference type="EMBL" id="CAK7945241.1"/>
    </source>
</evidence>
<proteinExistence type="predicted"/>
<dbReference type="EMBL" id="CAKLBY020000320">
    <property type="protein sequence ID" value="CAK7945241.1"/>
    <property type="molecule type" value="Genomic_DNA"/>
</dbReference>